<feature type="transmembrane region" description="Helical" evidence="6">
    <location>
        <begin position="453"/>
        <end position="470"/>
    </location>
</feature>
<dbReference type="RefSeq" id="WP_092039975.1">
    <property type="nucleotide sequence ID" value="NZ_FOTK01000009.1"/>
</dbReference>
<dbReference type="Proteomes" id="UP000199048">
    <property type="component" value="Unassembled WGS sequence"/>
</dbReference>
<feature type="transmembrane region" description="Helical" evidence="6">
    <location>
        <begin position="133"/>
        <end position="149"/>
    </location>
</feature>
<gene>
    <name evidence="7" type="ORF">SAMN05192568_10095</name>
</gene>
<dbReference type="InterPro" id="IPR006726">
    <property type="entry name" value="PHBA_efflux_AaeB/fusaric-R"/>
</dbReference>
<feature type="transmembrane region" description="Helical" evidence="6">
    <location>
        <begin position="42"/>
        <end position="69"/>
    </location>
</feature>
<evidence type="ECO:0000313" key="8">
    <source>
        <dbReference type="Proteomes" id="UP000199048"/>
    </source>
</evidence>
<feature type="transmembrane region" description="Helical" evidence="6">
    <location>
        <begin position="482"/>
        <end position="503"/>
    </location>
</feature>
<keyword evidence="2" id="KW-1003">Cell membrane</keyword>
<keyword evidence="5 6" id="KW-0472">Membrane</keyword>
<name>A0A1I4JW41_9HYPH</name>
<keyword evidence="4 6" id="KW-1133">Transmembrane helix</keyword>
<evidence type="ECO:0000256" key="5">
    <source>
        <dbReference type="ARBA" id="ARBA00023136"/>
    </source>
</evidence>
<feature type="transmembrane region" description="Helical" evidence="6">
    <location>
        <begin position="426"/>
        <end position="447"/>
    </location>
</feature>
<keyword evidence="8" id="KW-1185">Reference proteome</keyword>
<evidence type="ECO:0000256" key="6">
    <source>
        <dbReference type="SAM" id="Phobius"/>
    </source>
</evidence>
<evidence type="ECO:0000256" key="1">
    <source>
        <dbReference type="ARBA" id="ARBA00004651"/>
    </source>
</evidence>
<keyword evidence="3 6" id="KW-0812">Transmembrane</keyword>
<feature type="transmembrane region" description="Helical" evidence="6">
    <location>
        <begin position="81"/>
        <end position="100"/>
    </location>
</feature>
<dbReference type="AlphaFoldDB" id="A0A1I4JW41"/>
<dbReference type="OrthoDB" id="9807111at2"/>
<feature type="transmembrane region" description="Helical" evidence="6">
    <location>
        <begin position="379"/>
        <end position="396"/>
    </location>
</feature>
<evidence type="ECO:0000256" key="3">
    <source>
        <dbReference type="ARBA" id="ARBA00022692"/>
    </source>
</evidence>
<protein>
    <submittedName>
        <fullName evidence="7">Uncharacterized membrane protein YccC</fullName>
    </submittedName>
</protein>
<dbReference type="EMBL" id="FOTK01000009">
    <property type="protein sequence ID" value="SFL70770.1"/>
    <property type="molecule type" value="Genomic_DNA"/>
</dbReference>
<evidence type="ECO:0000256" key="4">
    <source>
        <dbReference type="ARBA" id="ARBA00022989"/>
    </source>
</evidence>
<accession>A0A1I4JW41</accession>
<reference evidence="8" key="1">
    <citation type="submission" date="2016-10" db="EMBL/GenBank/DDBJ databases">
        <authorList>
            <person name="Varghese N."/>
            <person name="Submissions S."/>
        </authorList>
    </citation>
    <scope>NUCLEOTIDE SEQUENCE [LARGE SCALE GENOMIC DNA]</scope>
    <source>
        <strain evidence="8">BL36</strain>
    </source>
</reference>
<comment type="subcellular location">
    <subcellularLocation>
        <location evidence="1">Cell membrane</location>
        <topology evidence="1">Multi-pass membrane protein</topology>
    </subcellularLocation>
</comment>
<dbReference type="GO" id="GO:0022857">
    <property type="term" value="F:transmembrane transporter activity"/>
    <property type="evidence" value="ECO:0007669"/>
    <property type="project" value="InterPro"/>
</dbReference>
<dbReference type="PANTHER" id="PTHR30509">
    <property type="entry name" value="P-HYDROXYBENZOIC ACID EFFLUX PUMP SUBUNIT-RELATED"/>
    <property type="match status" value="1"/>
</dbReference>
<sequence length="689" mass="72150">MTGPAASPSPRAAILRRSVCTRLLAIDVLTPRGGYVARSTGAALLALGVAFGLHLETPYSAASTVLLVANANQGAVLAKGGWRLVGTVIGGVAALALMGLFIQTPILFILGFALWLGLCTAGATLLRHFRASGAAVAGYTIGLATYGALEAPERELDAVLGRTATVAVGVVCLGVVAALFSRRATRTALDTALIGQFGTVAGLALERLRSEEPGHGLPTAAQIAGLFAIDDLLELSRAESPDLAGREGAVRATMAALFGALLGASDLCAVDPQAPRDCVAAHRDVVAELPRILALIEARRFADALDRITGLRGALQAYAHRAEAAETGTAASLIALDRLVAFVADYESALSGMARLHGSRPMPARAFRFHRDWRAATENGLRAALAILLAGAFGIATGWNDWSLLLLILAPYSVLLAMTGNPAAGAVAFIHGTIVAVPAAFVCAFGLMPGVQGFPLLIAVIAPFWMAGLYATTVPRRAPAGLAYLVAFNTLVGATNPMVFSVPAFLNQAFGWVAAVFVTLLVFRLLLPHDPRRQARRIQAALRRDALARLHSDPPEPRHVWEHLQHHRLARIALSLRVDPAAAAAMTADGIAAVQVGRAAIRARAAAWHATAPALLRTITLQALADAARSPRQARDILAAAAAEIAARSIEDPRAWPAAHRVATCLTDMAMRLEAHPDWSVGRHPSAPC</sequence>
<dbReference type="STRING" id="582667.SAMN05192568_10095"/>
<evidence type="ECO:0000313" key="7">
    <source>
        <dbReference type="EMBL" id="SFL70770.1"/>
    </source>
</evidence>
<dbReference type="GO" id="GO:0005886">
    <property type="term" value="C:plasma membrane"/>
    <property type="evidence" value="ECO:0007669"/>
    <property type="project" value="UniProtKB-SubCell"/>
</dbReference>
<feature type="transmembrane region" description="Helical" evidence="6">
    <location>
        <begin position="402"/>
        <end position="419"/>
    </location>
</feature>
<dbReference type="Pfam" id="PF04632">
    <property type="entry name" value="FUSC"/>
    <property type="match status" value="1"/>
</dbReference>
<organism evidence="7 8">
    <name type="scientific">Methylobacterium pseudosasicola</name>
    <dbReference type="NCBI Taxonomy" id="582667"/>
    <lineage>
        <taxon>Bacteria</taxon>
        <taxon>Pseudomonadati</taxon>
        <taxon>Pseudomonadota</taxon>
        <taxon>Alphaproteobacteria</taxon>
        <taxon>Hyphomicrobiales</taxon>
        <taxon>Methylobacteriaceae</taxon>
        <taxon>Methylobacterium</taxon>
    </lineage>
</organism>
<feature type="transmembrane region" description="Helical" evidence="6">
    <location>
        <begin position="106"/>
        <end position="126"/>
    </location>
</feature>
<dbReference type="PANTHER" id="PTHR30509:SF40">
    <property type="entry name" value="BLR3852 PROTEIN"/>
    <property type="match status" value="1"/>
</dbReference>
<proteinExistence type="predicted"/>
<feature type="transmembrane region" description="Helical" evidence="6">
    <location>
        <begin position="509"/>
        <end position="527"/>
    </location>
</feature>
<feature type="transmembrane region" description="Helical" evidence="6">
    <location>
        <begin position="161"/>
        <end position="180"/>
    </location>
</feature>
<evidence type="ECO:0000256" key="2">
    <source>
        <dbReference type="ARBA" id="ARBA00022475"/>
    </source>
</evidence>